<dbReference type="EnsemblPlants" id="EMT01897">
    <property type="protein sequence ID" value="EMT01897"/>
    <property type="gene ID" value="F775_33215"/>
</dbReference>
<name>R7W357_AEGTA</name>
<dbReference type="InterPro" id="IPR001611">
    <property type="entry name" value="Leu-rich_rpt"/>
</dbReference>
<dbReference type="PANTHER" id="PTHR23155">
    <property type="entry name" value="DISEASE RESISTANCE PROTEIN RP"/>
    <property type="match status" value="1"/>
</dbReference>
<dbReference type="PRINTS" id="PR00364">
    <property type="entry name" value="DISEASERSIST"/>
</dbReference>
<dbReference type="PROSITE" id="PS51450">
    <property type="entry name" value="LRR"/>
    <property type="match status" value="1"/>
</dbReference>
<evidence type="ECO:0000313" key="11">
    <source>
        <dbReference type="EnsemblPlants" id="EMT01897"/>
    </source>
</evidence>
<dbReference type="PANTHER" id="PTHR23155:SF1107">
    <property type="entry name" value="OS08G0373000 PROTEIN"/>
    <property type="match status" value="1"/>
</dbReference>
<dbReference type="Gene3D" id="3.80.10.10">
    <property type="entry name" value="Ribonuclease Inhibitor"/>
    <property type="match status" value="1"/>
</dbReference>
<dbReference type="GO" id="GO:0043531">
    <property type="term" value="F:ADP binding"/>
    <property type="evidence" value="ECO:0007669"/>
    <property type="project" value="InterPro"/>
</dbReference>
<dbReference type="FunFam" id="1.10.10.10:FF:000322">
    <property type="entry name" value="Probable disease resistance protein At1g63360"/>
    <property type="match status" value="1"/>
</dbReference>
<dbReference type="SUPFAM" id="SSF52540">
    <property type="entry name" value="P-loop containing nucleoside triphosphate hydrolases"/>
    <property type="match status" value="1"/>
</dbReference>
<keyword evidence="5" id="KW-0611">Plant defense</keyword>
<dbReference type="InterPro" id="IPR058922">
    <property type="entry name" value="WHD_DRP"/>
</dbReference>
<dbReference type="GO" id="GO:0009626">
    <property type="term" value="P:plant-type hypersensitive response"/>
    <property type="evidence" value="ECO:0007669"/>
    <property type="project" value="UniProtKB-ARBA"/>
</dbReference>
<dbReference type="GO" id="GO:0042742">
    <property type="term" value="P:defense response to bacterium"/>
    <property type="evidence" value="ECO:0007669"/>
    <property type="project" value="UniProtKB-ARBA"/>
</dbReference>
<feature type="domain" description="NB-ARC" evidence="7">
    <location>
        <begin position="220"/>
        <end position="365"/>
    </location>
</feature>
<reference evidence="11" key="1">
    <citation type="submission" date="2015-06" db="UniProtKB">
        <authorList>
            <consortium name="EnsemblPlants"/>
        </authorList>
    </citation>
    <scope>IDENTIFICATION</scope>
</reference>
<dbReference type="InterPro" id="IPR044974">
    <property type="entry name" value="Disease_R_plants"/>
</dbReference>
<keyword evidence="3" id="KW-0677">Repeat</keyword>
<feature type="domain" description="Disease resistance protein winged helix" evidence="9">
    <location>
        <begin position="480"/>
        <end position="550"/>
    </location>
</feature>
<keyword evidence="6" id="KW-0175">Coiled coil</keyword>
<accession>R7W357</accession>
<dbReference type="InterPro" id="IPR027417">
    <property type="entry name" value="P-loop_NTPase"/>
</dbReference>
<evidence type="ECO:0000259" key="10">
    <source>
        <dbReference type="Pfam" id="PF23598"/>
    </source>
</evidence>
<evidence type="ECO:0000256" key="1">
    <source>
        <dbReference type="ARBA" id="ARBA00008894"/>
    </source>
</evidence>
<dbReference type="Gene3D" id="3.40.50.300">
    <property type="entry name" value="P-loop containing nucleotide triphosphate hydrolases"/>
    <property type="match status" value="1"/>
</dbReference>
<organism evidence="11">
    <name type="scientific">Aegilops tauschii</name>
    <name type="common">Tausch's goatgrass</name>
    <name type="synonym">Aegilops squarrosa</name>
    <dbReference type="NCBI Taxonomy" id="37682"/>
    <lineage>
        <taxon>Eukaryota</taxon>
        <taxon>Viridiplantae</taxon>
        <taxon>Streptophyta</taxon>
        <taxon>Embryophyta</taxon>
        <taxon>Tracheophyta</taxon>
        <taxon>Spermatophyta</taxon>
        <taxon>Magnoliopsida</taxon>
        <taxon>Liliopsida</taxon>
        <taxon>Poales</taxon>
        <taxon>Poaceae</taxon>
        <taxon>BOP clade</taxon>
        <taxon>Pooideae</taxon>
        <taxon>Triticodae</taxon>
        <taxon>Triticeae</taxon>
        <taxon>Triticinae</taxon>
        <taxon>Aegilops</taxon>
    </lineage>
</organism>
<evidence type="ECO:0000259" key="7">
    <source>
        <dbReference type="Pfam" id="PF00931"/>
    </source>
</evidence>
<dbReference type="Gene3D" id="1.10.8.430">
    <property type="entry name" value="Helical domain of apoptotic protease-activating factors"/>
    <property type="match status" value="1"/>
</dbReference>
<dbReference type="FunFam" id="3.40.50.300:FF:001091">
    <property type="entry name" value="Probable disease resistance protein At1g61300"/>
    <property type="match status" value="1"/>
</dbReference>
<dbReference type="Pfam" id="PF23559">
    <property type="entry name" value="WHD_DRP"/>
    <property type="match status" value="1"/>
</dbReference>
<dbReference type="InterPro" id="IPR038005">
    <property type="entry name" value="RX-like_CC"/>
</dbReference>
<dbReference type="Pfam" id="PF00931">
    <property type="entry name" value="NB-ARC"/>
    <property type="match status" value="1"/>
</dbReference>
<dbReference type="Pfam" id="PF18052">
    <property type="entry name" value="Rx_N"/>
    <property type="match status" value="1"/>
</dbReference>
<evidence type="ECO:0000256" key="3">
    <source>
        <dbReference type="ARBA" id="ARBA00022737"/>
    </source>
</evidence>
<evidence type="ECO:0000256" key="5">
    <source>
        <dbReference type="ARBA" id="ARBA00022821"/>
    </source>
</evidence>
<dbReference type="InterPro" id="IPR055414">
    <property type="entry name" value="LRR_R13L4/SHOC2-like"/>
</dbReference>
<dbReference type="Pfam" id="PF23598">
    <property type="entry name" value="LRR_14"/>
    <property type="match status" value="1"/>
</dbReference>
<evidence type="ECO:0000256" key="6">
    <source>
        <dbReference type="ARBA" id="ARBA00023054"/>
    </source>
</evidence>
<dbReference type="AlphaFoldDB" id="R7W357"/>
<dbReference type="InterPro" id="IPR041118">
    <property type="entry name" value="Rx_N"/>
</dbReference>
<keyword evidence="4" id="KW-0547">Nucleotide-binding</keyword>
<keyword evidence="2" id="KW-0433">Leucine-rich repeat</keyword>
<protein>
    <submittedName>
        <fullName evidence="11">Disease resistance protein RPP13</fullName>
    </submittedName>
</protein>
<dbReference type="InterPro" id="IPR032675">
    <property type="entry name" value="LRR_dom_sf"/>
</dbReference>
<dbReference type="InterPro" id="IPR042197">
    <property type="entry name" value="Apaf_helical"/>
</dbReference>
<dbReference type="InterPro" id="IPR036388">
    <property type="entry name" value="WH-like_DNA-bd_sf"/>
</dbReference>
<dbReference type="InterPro" id="IPR002182">
    <property type="entry name" value="NB-ARC"/>
</dbReference>
<comment type="similarity">
    <text evidence="1">Belongs to the disease resistance NB-LRR family.</text>
</comment>
<dbReference type="Gene3D" id="1.10.10.10">
    <property type="entry name" value="Winged helix-like DNA-binding domain superfamily/Winged helix DNA-binding domain"/>
    <property type="match status" value="1"/>
</dbReference>
<feature type="domain" description="Disease resistance N-terminal" evidence="8">
    <location>
        <begin position="45"/>
        <end position="128"/>
    </location>
</feature>
<evidence type="ECO:0000256" key="2">
    <source>
        <dbReference type="ARBA" id="ARBA00022614"/>
    </source>
</evidence>
<dbReference type="SUPFAM" id="SSF52058">
    <property type="entry name" value="L domain-like"/>
    <property type="match status" value="1"/>
</dbReference>
<evidence type="ECO:0000256" key="4">
    <source>
        <dbReference type="ARBA" id="ARBA00022741"/>
    </source>
</evidence>
<feature type="domain" description="Disease resistance R13L4/SHOC-2-like LRR" evidence="10">
    <location>
        <begin position="600"/>
        <end position="909"/>
    </location>
</feature>
<sequence length="1116" mass="126956">MAAALVTGLHPILSVTKFSLVFGAFRRRHSGGEWRRLVVRVATGVLKPVLGKLGALLSEKYNRFKRVRKDIKSLTDELAAMDAFLMKMSEEEDPDVQDKVWMNEVRELSYDMEDCIDDFMQSVDDKDPEPEGFIEKIKHSLGKLGKMKARRRIANEIHDLKKQITEVGEKNARYKTEVGKRNARHKTVEAFSETIDGTIDTRALVIFDDVSKIVGMDESKTEVINLLTEEYGRGSSRQLKVVSIFGPGGMGKTTLANQVYQELRRGFVCQAFLSVSRSPSIMNILRTIFSKVSNRPYAGTEEGSVQQLAINIYEFLQDKRYFIVVDDIWDMDTWDVIKCAFPMTRMGSRIITTTRINSVAEACSSSFNGHVYGIRPLDIVYSRQLFYRRLFNSEEHCPSHLQEVSNQILQKCGGLPLAIIAISGLLASKQKTTEIWNEVKDSIGRALERNRSVENMMKILSLSYFDLPSLLKTCLLCLGIFPEDTVIEKKCLIRRWIAEGLFHKEGRYTVHELGEMCFNELVNRNLIQLVIDEHHKLNTCRVHDTILDFIISKSIEDNFVTLVGVPFVPVNVKRKVRRLSIQLDTQGNCIVQKRRLVLSHARSLNIFGNSGEMSRLDEFRHLRIVDFGCWGSPYNGNIEHHIKNIGRLLHLRYLNLRGTRISELPGDIGCLRGLEMLDIRGTFVWELPASIVNLGKLVHLLTDCKVTFPDGIGKLQALEVLKWVDFSLQSLDYMQQLGQLRNLRRLFIDVNERARRLPVSSFCDFSLLEKLGYLKIKNGNTFLPLGTACPVAPSLQKLVLIDSPVLHVPDWMRALVNLQELRIEVKGITQSDLCILGSLPALLKLELEGRYHDSKDRMLTVSAEAGFPYLTKFRYYADQEGINLKFAAGSMPNLEMLVIVLRNKTNRDNIEFQLRLASSARSGQGCSHVSQLLVRGAGRARGMASAPARTRLWSAPCRQLGTQSRRKMDKDYRMREGKPEAKNSRSCRCITEHRESHNHSMSMTMGDKVHWWSHKHIDVHTKDMINKLRENNVNFLGYLNPTPRVYLATDLGCAHKKEVAWSTTSCEHEHSTSLGLSPATTSLSYHVVGIWRAITCGPRFMRPIKEINLPVLLYSI</sequence>
<dbReference type="GO" id="GO:0002758">
    <property type="term" value="P:innate immune response-activating signaling pathway"/>
    <property type="evidence" value="ECO:0007669"/>
    <property type="project" value="UniProtKB-ARBA"/>
</dbReference>
<dbReference type="Gene3D" id="1.20.5.4130">
    <property type="match status" value="1"/>
</dbReference>
<evidence type="ECO:0000259" key="8">
    <source>
        <dbReference type="Pfam" id="PF18052"/>
    </source>
</evidence>
<proteinExistence type="inferred from homology"/>
<evidence type="ECO:0000259" key="9">
    <source>
        <dbReference type="Pfam" id="PF23559"/>
    </source>
</evidence>
<dbReference type="CDD" id="cd14798">
    <property type="entry name" value="RX-CC_like"/>
    <property type="match status" value="1"/>
</dbReference>